<evidence type="ECO:0000313" key="2">
    <source>
        <dbReference type="EMBL" id="TXL73388.1"/>
    </source>
</evidence>
<dbReference type="RefSeq" id="WP_147848910.1">
    <property type="nucleotide sequence ID" value="NZ_DATAJT010000281.1"/>
</dbReference>
<dbReference type="Pfam" id="PF21840">
    <property type="entry name" value="DUF6899"/>
    <property type="match status" value="1"/>
</dbReference>
<comment type="caution">
    <text evidence="2">The sequence shown here is derived from an EMBL/GenBank/DDBJ whole genome shotgun (WGS) entry which is preliminary data.</text>
</comment>
<accession>A0A5C8PHU8</accession>
<evidence type="ECO:0000256" key="1">
    <source>
        <dbReference type="SAM" id="MobiDB-lite"/>
    </source>
</evidence>
<evidence type="ECO:0000313" key="3">
    <source>
        <dbReference type="Proteomes" id="UP000321638"/>
    </source>
</evidence>
<reference evidence="2 3" key="1">
    <citation type="submission" date="2019-06" db="EMBL/GenBank/DDBJ databases">
        <title>New taxonomy in bacterial strain CC-CFT640, isolated from vineyard.</title>
        <authorList>
            <person name="Lin S.-Y."/>
            <person name="Tsai C.-F."/>
            <person name="Young C.-C."/>
        </authorList>
    </citation>
    <scope>NUCLEOTIDE SEQUENCE [LARGE SCALE GENOMIC DNA]</scope>
    <source>
        <strain evidence="2 3">CC-CFT640</strain>
    </source>
</reference>
<dbReference type="AlphaFoldDB" id="A0A5C8PHU8"/>
<feature type="compositionally biased region" description="Basic and acidic residues" evidence="1">
    <location>
        <begin position="1"/>
        <end position="13"/>
    </location>
</feature>
<name>A0A5C8PHU8_9HYPH</name>
<dbReference type="Proteomes" id="UP000321638">
    <property type="component" value="Unassembled WGS sequence"/>
</dbReference>
<dbReference type="InterPro" id="IPR054194">
    <property type="entry name" value="DUF6899"/>
</dbReference>
<dbReference type="EMBL" id="VDUZ01000025">
    <property type="protein sequence ID" value="TXL73388.1"/>
    <property type="molecule type" value="Genomic_DNA"/>
</dbReference>
<gene>
    <name evidence="2" type="ORF">FHP25_20855</name>
</gene>
<organism evidence="2 3">
    <name type="scientific">Vineibacter terrae</name>
    <dbReference type="NCBI Taxonomy" id="2586908"/>
    <lineage>
        <taxon>Bacteria</taxon>
        <taxon>Pseudomonadati</taxon>
        <taxon>Pseudomonadota</taxon>
        <taxon>Alphaproteobacteria</taxon>
        <taxon>Hyphomicrobiales</taxon>
        <taxon>Vineibacter</taxon>
    </lineage>
</organism>
<protein>
    <submittedName>
        <fullName evidence="2">Uncharacterized protein</fullName>
    </submittedName>
</protein>
<keyword evidence="3" id="KW-1185">Reference proteome</keyword>
<dbReference type="OrthoDB" id="3078521at2"/>
<proteinExistence type="predicted"/>
<sequence>MPYVNREARDRLDAGGSPKTPGELNYKITRLVDEYLSRQELSYARLNEVVGVLECAKLELYRRVTAPYEDIKIAEDGDVYGILNSPKLQARPKSRG</sequence>
<feature type="region of interest" description="Disordered" evidence="1">
    <location>
        <begin position="1"/>
        <end position="20"/>
    </location>
</feature>